<evidence type="ECO:0000256" key="3">
    <source>
        <dbReference type="ARBA" id="ARBA00022640"/>
    </source>
</evidence>
<feature type="chain" id="PRO_5004900753" evidence="5">
    <location>
        <begin position="32"/>
        <end position="386"/>
    </location>
</feature>
<evidence type="ECO:0000256" key="2">
    <source>
        <dbReference type="ARBA" id="ARBA00022528"/>
    </source>
</evidence>
<dbReference type="PANTHER" id="PTHR33926:SF4">
    <property type="entry name" value="PROTEIN TIC 22, CHLOROPLASTIC"/>
    <property type="match status" value="1"/>
</dbReference>
<dbReference type="AlphaFoldDB" id="W7TG29"/>
<feature type="region of interest" description="Disordered" evidence="4">
    <location>
        <begin position="46"/>
        <end position="77"/>
    </location>
</feature>
<accession>W7TG29</accession>
<protein>
    <submittedName>
        <fullName evidence="6">Tic22-like protein</fullName>
    </submittedName>
</protein>
<dbReference type="Pfam" id="PF04278">
    <property type="entry name" value="Tic22"/>
    <property type="match status" value="1"/>
</dbReference>
<dbReference type="GO" id="GO:0009507">
    <property type="term" value="C:chloroplast"/>
    <property type="evidence" value="ECO:0007669"/>
    <property type="project" value="UniProtKB-SubCell"/>
</dbReference>
<evidence type="ECO:0000313" key="6">
    <source>
        <dbReference type="EMBL" id="EWM22443.1"/>
    </source>
</evidence>
<gene>
    <name evidence="6" type="ORF">Naga_100011g29</name>
</gene>
<dbReference type="OrthoDB" id="196308at2759"/>
<reference evidence="6 7" key="1">
    <citation type="journal article" date="2014" name="Mol. Plant">
        <title>Chromosome Scale Genome Assembly and Transcriptome Profiling of Nannochloropsis gaditana in Nitrogen Depletion.</title>
        <authorList>
            <person name="Corteggiani Carpinelli E."/>
            <person name="Telatin A."/>
            <person name="Vitulo N."/>
            <person name="Forcato C."/>
            <person name="D'Angelo M."/>
            <person name="Schiavon R."/>
            <person name="Vezzi A."/>
            <person name="Giacometti G.M."/>
            <person name="Morosinotto T."/>
            <person name="Valle G."/>
        </authorList>
    </citation>
    <scope>NUCLEOTIDE SEQUENCE [LARGE SCALE GENOMIC DNA]</scope>
    <source>
        <strain evidence="6 7">B-31</strain>
    </source>
</reference>
<comment type="caution">
    <text evidence="6">The sequence shown here is derived from an EMBL/GenBank/DDBJ whole genome shotgun (WGS) entry which is preliminary data.</text>
</comment>
<feature type="signal peptide" evidence="5">
    <location>
        <begin position="1"/>
        <end position="31"/>
    </location>
</feature>
<name>W7TG29_9STRA</name>
<keyword evidence="5" id="KW-0732">Signal</keyword>
<comment type="subcellular location">
    <subcellularLocation>
        <location evidence="1">Plastid</location>
        <location evidence="1">Chloroplast</location>
    </subcellularLocation>
</comment>
<evidence type="ECO:0000256" key="1">
    <source>
        <dbReference type="ARBA" id="ARBA00004229"/>
    </source>
</evidence>
<dbReference type="EMBL" id="AZIL01002191">
    <property type="protein sequence ID" value="EWM22443.1"/>
    <property type="molecule type" value="Genomic_DNA"/>
</dbReference>
<sequence length="386" mass="42409">MIHALDRMARCRGSGASFMLLVLLLVEVLHGVCVLAFQPGSSGPFAHANGVHHRRSTRCASEGDKGETRSACGREEGQTSRTVSAWGTLKTKLSFGVENMGKLTFGTGAAIVAGFGAPQTVDVIKGVKEGRNDVGTALQRIVRPPSAEAFSLKPFSRRTLKEKLASVPCFLVCNQQGSPYLVPLETGFDVGVVFLDPADAEEMLQSMVQNPQTADARVLVMGLDKGLELVQSEPRRNGNHMLVFQFCPSVQQLKNANGFRKVGWKAVLDKRPDKWRFGFNRQGVRNAGLPVFYCPDLRIAKGREMVKPVFFSMEDLYYAWDRSTAGKHGAAPGEVKTLDFLRVVEWMLNEPEQTRLVGFHASTQAQEYVEAQLRVKGGKARPIRAS</sequence>
<dbReference type="InterPro" id="IPR007378">
    <property type="entry name" value="Tic22-like"/>
</dbReference>
<organism evidence="6 7">
    <name type="scientific">Nannochloropsis gaditana</name>
    <dbReference type="NCBI Taxonomy" id="72520"/>
    <lineage>
        <taxon>Eukaryota</taxon>
        <taxon>Sar</taxon>
        <taxon>Stramenopiles</taxon>
        <taxon>Ochrophyta</taxon>
        <taxon>Eustigmatophyceae</taxon>
        <taxon>Eustigmatales</taxon>
        <taxon>Monodopsidaceae</taxon>
        <taxon>Nannochloropsis</taxon>
    </lineage>
</organism>
<evidence type="ECO:0000256" key="5">
    <source>
        <dbReference type="SAM" id="SignalP"/>
    </source>
</evidence>
<keyword evidence="2" id="KW-0150">Chloroplast</keyword>
<dbReference type="Proteomes" id="UP000019335">
    <property type="component" value="Unassembled WGS sequence"/>
</dbReference>
<dbReference type="Gene3D" id="3.40.1350.100">
    <property type="match status" value="2"/>
</dbReference>
<dbReference type="GO" id="GO:0015031">
    <property type="term" value="P:protein transport"/>
    <property type="evidence" value="ECO:0007669"/>
    <property type="project" value="InterPro"/>
</dbReference>
<evidence type="ECO:0000313" key="7">
    <source>
        <dbReference type="Proteomes" id="UP000019335"/>
    </source>
</evidence>
<evidence type="ECO:0000256" key="4">
    <source>
        <dbReference type="SAM" id="MobiDB-lite"/>
    </source>
</evidence>
<dbReference type="PANTHER" id="PTHR33926">
    <property type="entry name" value="PROTEIN TIC 22, CHLOROPLASTIC"/>
    <property type="match status" value="1"/>
</dbReference>
<keyword evidence="7" id="KW-1185">Reference proteome</keyword>
<keyword evidence="3" id="KW-0934">Plastid</keyword>
<feature type="compositionally biased region" description="Basic and acidic residues" evidence="4">
    <location>
        <begin position="61"/>
        <end position="77"/>
    </location>
</feature>
<proteinExistence type="predicted"/>